<feature type="region of interest" description="Disordered" evidence="1">
    <location>
        <begin position="28"/>
        <end position="103"/>
    </location>
</feature>
<evidence type="ECO:0000313" key="4">
    <source>
        <dbReference type="EMBL" id="GMI39411.1"/>
    </source>
</evidence>
<comment type="caution">
    <text evidence="4">The sequence shown here is derived from an EMBL/GenBank/DDBJ whole genome shotgun (WGS) entry which is preliminary data.</text>
</comment>
<dbReference type="SUPFAM" id="SSF101960">
    <property type="entry name" value="Stabilizer of iron transporter SufD"/>
    <property type="match status" value="1"/>
</dbReference>
<keyword evidence="2" id="KW-0732">Signal</keyword>
<dbReference type="EMBL" id="BRYB01002082">
    <property type="protein sequence ID" value="GMI39411.1"/>
    <property type="molecule type" value="Genomic_DNA"/>
</dbReference>
<evidence type="ECO:0000256" key="2">
    <source>
        <dbReference type="SAM" id="SignalP"/>
    </source>
</evidence>
<feature type="domain" description="SUF system FeS cluster assembly SufBD core" evidence="3">
    <location>
        <begin position="388"/>
        <end position="653"/>
    </location>
</feature>
<evidence type="ECO:0000256" key="1">
    <source>
        <dbReference type="SAM" id="MobiDB-lite"/>
    </source>
</evidence>
<dbReference type="PANTHER" id="PTHR43575">
    <property type="entry name" value="PROTEIN ABCI7, CHLOROPLASTIC"/>
    <property type="match status" value="1"/>
</dbReference>
<dbReference type="PANTHER" id="PTHR43575:SF1">
    <property type="entry name" value="PROTEIN ABCI7, CHLOROPLASTIC"/>
    <property type="match status" value="1"/>
</dbReference>
<keyword evidence="5" id="KW-1185">Reference proteome</keyword>
<dbReference type="InterPro" id="IPR055346">
    <property type="entry name" value="Fe-S_cluster_assembly_SufBD"/>
</dbReference>
<protein>
    <recommendedName>
        <fullName evidence="3">SUF system FeS cluster assembly SufBD core domain-containing protein</fullName>
    </recommendedName>
</protein>
<dbReference type="InterPro" id="IPR037284">
    <property type="entry name" value="SUF_FeS_clus_asmbl_SufBD_sf"/>
</dbReference>
<organism evidence="4 5">
    <name type="scientific">Tetraparma gracilis</name>
    <dbReference type="NCBI Taxonomy" id="2962635"/>
    <lineage>
        <taxon>Eukaryota</taxon>
        <taxon>Sar</taxon>
        <taxon>Stramenopiles</taxon>
        <taxon>Ochrophyta</taxon>
        <taxon>Bolidophyceae</taxon>
        <taxon>Parmales</taxon>
        <taxon>Triparmaceae</taxon>
        <taxon>Tetraparma</taxon>
    </lineage>
</organism>
<sequence length="701" mass="74623">MRLLLALTLLVLPGPVLPFLLPPTPRVVNPSRSSPNPIATARIGSPALAPSPPRSLSPSSPLRPRRLPLHLLSTPNTQFDEVENSRPAASNTPDGGPDGPAAEVVQLDAPTGEAVLETPAVDLRCDAWFSAALSPRPDASALSSAQAEVLGLLTGPPTLHPLPPLVDFKGDDGGASDLYVGVPSRLVPFALASGCLSYNVPVLRKRAEAWRHFDVDGVIRHEFPKAEPAPLPAAELALMEADLLSQNLLQPLDSLSARLVYVDDHFVPELSKTSEHCYNLPATKEALDSLPPHLDAQFRRLPDGATDTFPYLQSTTRPVVPLSVLSGVDHMVGPFNSQAATNTAQGTAFLAALNTVKVGNVAVLDVGQGALVEKPHQIVRVYTTGGVGGGLHPRTLAHLAEGAEAGLVQVLASYTPSSAPAPPAAAATPVGPTLYNGYTQLQLGPNATLSYSLSEEAGGKTRPHVEEDEEERAKEGERPAMEHTLFETVDAQLYGESATLQASMISSGGCGRNRVCFSAALMENGCHVDLSGLLMSGGGQKADMRTNIHHISAGCTSKQAQRNLIGGRSTSTFKGRIRVEQSAQQTDSQQLARSLLLNNYARVWCIPSLEIIADDVQCTHGATISDLSEEELFYLRSRGIDRETARGMQLLAFVNDATKNTDREFMGNGDEGTGLKFRLTEKLKGLTPRGDREVKGEYQSA</sequence>
<name>A0ABQ6N4N5_9STRA</name>
<feature type="region of interest" description="Disordered" evidence="1">
    <location>
        <begin position="455"/>
        <end position="477"/>
    </location>
</feature>
<feature type="compositionally biased region" description="Basic and acidic residues" evidence="1">
    <location>
        <begin position="457"/>
        <end position="477"/>
    </location>
</feature>
<reference evidence="4 5" key="1">
    <citation type="journal article" date="2023" name="Commun. Biol.">
        <title>Genome analysis of Parmales, the sister group of diatoms, reveals the evolutionary specialization of diatoms from phago-mixotrophs to photoautotrophs.</title>
        <authorList>
            <person name="Ban H."/>
            <person name="Sato S."/>
            <person name="Yoshikawa S."/>
            <person name="Yamada K."/>
            <person name="Nakamura Y."/>
            <person name="Ichinomiya M."/>
            <person name="Sato N."/>
            <person name="Blanc-Mathieu R."/>
            <person name="Endo H."/>
            <person name="Kuwata A."/>
            <person name="Ogata H."/>
        </authorList>
    </citation>
    <scope>NUCLEOTIDE SEQUENCE [LARGE SCALE GENOMIC DNA]</scope>
</reference>
<dbReference type="InterPro" id="IPR000825">
    <property type="entry name" value="SUF_FeS_clus_asmbl_SufBD_core"/>
</dbReference>
<evidence type="ECO:0000259" key="3">
    <source>
        <dbReference type="Pfam" id="PF01458"/>
    </source>
</evidence>
<dbReference type="Pfam" id="PF01458">
    <property type="entry name" value="SUFBD_core"/>
    <property type="match status" value="1"/>
</dbReference>
<evidence type="ECO:0000313" key="5">
    <source>
        <dbReference type="Proteomes" id="UP001165060"/>
    </source>
</evidence>
<dbReference type="Proteomes" id="UP001165060">
    <property type="component" value="Unassembled WGS sequence"/>
</dbReference>
<feature type="signal peptide" evidence="2">
    <location>
        <begin position="1"/>
        <end position="18"/>
    </location>
</feature>
<gene>
    <name evidence="4" type="ORF">TeGR_g12441</name>
</gene>
<accession>A0ABQ6N4N5</accession>
<feature type="chain" id="PRO_5046732654" description="SUF system FeS cluster assembly SufBD core domain-containing protein" evidence="2">
    <location>
        <begin position="19"/>
        <end position="701"/>
    </location>
</feature>
<proteinExistence type="predicted"/>